<proteinExistence type="predicted"/>
<protein>
    <submittedName>
        <fullName evidence="1">Uncharacterized protein</fullName>
    </submittedName>
</protein>
<dbReference type="PANTHER" id="PTHR21523">
    <property type="match status" value="1"/>
</dbReference>
<organism evidence="1 2">
    <name type="scientific">Photobacterium damselae</name>
    <dbReference type="NCBI Taxonomy" id="38293"/>
    <lineage>
        <taxon>Bacteria</taxon>
        <taxon>Pseudomonadati</taxon>
        <taxon>Pseudomonadota</taxon>
        <taxon>Gammaproteobacteria</taxon>
        <taxon>Vibrionales</taxon>
        <taxon>Vibrionaceae</taxon>
        <taxon>Photobacterium</taxon>
    </lineage>
</organism>
<accession>A0A2X1XWQ1</accession>
<sequence>MRNIVVLLSLLSLAGCGDGGSDSDKSKISEMAKPEIVKPEVVKPEVVKPEVVKPEVVKPEVVKPEVVKPEVVKPEVVKPEVVKPEVVKPEVVKPEVVKPEVVKPEVVKPEVVKPADPKDMALTFFNVDMYQNGSANIKYIEMNAGNQPYELNIHELNERSMYGNKITHKLNYKDINGNLHSENYLIDVNNKLIIKTDNSILYKDGTYKTFNYSDKYINFDFNLEKGQENNKVFNVTTFDSDLHHIVTIPIKVTTKYIGLDKIEVGDIFYNTGKFETIEDTKHSKTIITTWFNITNGAIVKQTKIINDINNTTIKNTLNIVDSSINFNYFYNKNAFDKFNLDFMNSNQVSENNINLYIGKDNPVIISLINNNIKISSYNDIDFENASVVSKTIESHSDGGVLSSFISKIQYSRVECEVNCSRPMINTLYLLGVRNNFDNSKNYDSEYAGVYNWYRTDDGFISDNYYIVMDLKAKTCQISSRVKLNAYKCVNLDIDIDSGQIVAVVVNKNTGTYGSLFANINGKNNEYITGVVRDKNINDKSIDTFIIKKDNYT</sequence>
<dbReference type="Proteomes" id="UP000251647">
    <property type="component" value="Unassembled WGS sequence"/>
</dbReference>
<reference evidence="1 2" key="1">
    <citation type="submission" date="2018-06" db="EMBL/GenBank/DDBJ databases">
        <authorList>
            <consortium name="Pathogen Informatics"/>
            <person name="Doyle S."/>
        </authorList>
    </citation>
    <scope>NUCLEOTIDE SEQUENCE [LARGE SCALE GENOMIC DNA]</scope>
    <source>
        <strain evidence="1 2">NCTC11647</strain>
    </source>
</reference>
<evidence type="ECO:0000313" key="2">
    <source>
        <dbReference type="Proteomes" id="UP000251647"/>
    </source>
</evidence>
<evidence type="ECO:0000313" key="1">
    <source>
        <dbReference type="EMBL" id="SPY45194.1"/>
    </source>
</evidence>
<dbReference type="AlphaFoldDB" id="A0A2X1XWQ1"/>
<dbReference type="RefSeq" id="WP_005306748.1">
    <property type="nucleotide sequence ID" value="NZ_PYOG01000041.1"/>
</dbReference>
<name>A0A2X1XWQ1_PHODM</name>
<dbReference type="PROSITE" id="PS51257">
    <property type="entry name" value="PROKAR_LIPOPROTEIN"/>
    <property type="match status" value="1"/>
</dbReference>
<dbReference type="PANTHER" id="PTHR21523:SF47">
    <property type="entry name" value="SALIVARY GLUE PROTEIN SGS-3"/>
    <property type="match status" value="1"/>
</dbReference>
<dbReference type="EMBL" id="UATL01000006">
    <property type="protein sequence ID" value="SPY45194.1"/>
    <property type="molecule type" value="Genomic_DNA"/>
</dbReference>
<gene>
    <name evidence="1" type="ORF">NCTC11647_03979</name>
</gene>